<dbReference type="PANTHER" id="PTHR34219">
    <property type="entry name" value="IRON-REGULATED INNER MEMBRANE PROTEIN-RELATED"/>
    <property type="match status" value="1"/>
</dbReference>
<keyword evidence="1" id="KW-0812">Transmembrane</keyword>
<dbReference type="STRING" id="637679.GCA_001550055_01471"/>
<evidence type="ECO:0000256" key="1">
    <source>
        <dbReference type="SAM" id="Phobius"/>
    </source>
</evidence>
<keyword evidence="1" id="KW-0472">Membrane</keyword>
<feature type="transmembrane region" description="Helical" evidence="1">
    <location>
        <begin position="196"/>
        <end position="224"/>
    </location>
</feature>
<sequence>MPTSIIIGVGTLFSKWRVLTMRRTIYKFHKWLGLAFGLLLMAQAGSGVLLSFRPQIQSLELAHHAGGDAKIGVNEAVTAVLGAYPQVWPERAYVAPQGDAVVVRLAENHNRRFVVVSRKHDGVVLAGLPLHGTFQWLFEWHEGLWWGGAGRWVLVFQALLLVGFVGSGLYFWWPLRRKQGLKIKWQAPPVRLWYDLHRVIGVFAAPFLVVLVLTGSVMVVRALASGGDLKPPVKQAQVARVDEALNCQACGRLKEFRFSPDGGYHLIYASKSAPWPLAADSIAISPEGRPSPRLAQDAASAQKVLGWMYPLHTGKALGWFGQMFVLVAGLALFGLPVFGGLLWLRRRPKKKAVAHGA</sequence>
<dbReference type="Pfam" id="PF03929">
    <property type="entry name" value="PepSY_TM"/>
    <property type="match status" value="1"/>
</dbReference>
<evidence type="ECO:0000313" key="3">
    <source>
        <dbReference type="Proteomes" id="UP000183685"/>
    </source>
</evidence>
<protein>
    <submittedName>
        <fullName evidence="2">Uncharacterized iron-regulated membrane protein</fullName>
    </submittedName>
</protein>
<dbReference type="PANTHER" id="PTHR34219:SF3">
    <property type="entry name" value="BLL7967 PROTEIN"/>
    <property type="match status" value="1"/>
</dbReference>
<evidence type="ECO:0000313" key="2">
    <source>
        <dbReference type="EMBL" id="SDE67602.1"/>
    </source>
</evidence>
<dbReference type="InterPro" id="IPR005625">
    <property type="entry name" value="PepSY-ass_TM"/>
</dbReference>
<proteinExistence type="predicted"/>
<feature type="transmembrane region" description="Helical" evidence="1">
    <location>
        <begin position="319"/>
        <end position="344"/>
    </location>
</feature>
<accession>A0A1G7EVI3</accession>
<keyword evidence="1" id="KW-1133">Transmembrane helix</keyword>
<feature type="transmembrane region" description="Helical" evidence="1">
    <location>
        <begin position="152"/>
        <end position="175"/>
    </location>
</feature>
<keyword evidence="3" id="KW-1185">Reference proteome</keyword>
<dbReference type="EMBL" id="FNAK01000009">
    <property type="protein sequence ID" value="SDE67602.1"/>
    <property type="molecule type" value="Genomic_DNA"/>
</dbReference>
<name>A0A1G7EVI3_9PROT</name>
<feature type="transmembrane region" description="Helical" evidence="1">
    <location>
        <begin position="31"/>
        <end position="52"/>
    </location>
</feature>
<organism evidence="2 3">
    <name type="scientific">Kordiimonas lacus</name>
    <dbReference type="NCBI Taxonomy" id="637679"/>
    <lineage>
        <taxon>Bacteria</taxon>
        <taxon>Pseudomonadati</taxon>
        <taxon>Pseudomonadota</taxon>
        <taxon>Alphaproteobacteria</taxon>
        <taxon>Kordiimonadales</taxon>
        <taxon>Kordiimonadaceae</taxon>
        <taxon>Kordiimonas</taxon>
    </lineage>
</organism>
<gene>
    <name evidence="2" type="ORF">SAMN04488071_3499</name>
</gene>
<dbReference type="Proteomes" id="UP000183685">
    <property type="component" value="Unassembled WGS sequence"/>
</dbReference>
<reference evidence="2 3" key="1">
    <citation type="submission" date="2016-10" db="EMBL/GenBank/DDBJ databases">
        <authorList>
            <person name="de Groot N.N."/>
        </authorList>
    </citation>
    <scope>NUCLEOTIDE SEQUENCE [LARGE SCALE GENOMIC DNA]</scope>
    <source>
        <strain evidence="2 3">CGMCC 1.9109</strain>
    </source>
</reference>
<dbReference type="AlphaFoldDB" id="A0A1G7EVI3"/>